<evidence type="ECO:0000313" key="2">
    <source>
        <dbReference type="EMBL" id="EKF41086.1"/>
    </source>
</evidence>
<feature type="transmembrane region" description="Helical" evidence="1">
    <location>
        <begin position="12"/>
        <end position="30"/>
    </location>
</feature>
<dbReference type="NCBIfam" id="NF038065">
    <property type="entry name" value="Pr6Pr"/>
    <property type="match status" value="1"/>
</dbReference>
<feature type="transmembrane region" description="Helical" evidence="1">
    <location>
        <begin position="109"/>
        <end position="131"/>
    </location>
</feature>
<keyword evidence="1" id="KW-0812">Transmembrane</keyword>
<feature type="transmembrane region" description="Helical" evidence="1">
    <location>
        <begin position="80"/>
        <end position="103"/>
    </location>
</feature>
<gene>
    <name evidence="2" type="ORF">NA8A_17995</name>
</gene>
<evidence type="ECO:0000313" key="3">
    <source>
        <dbReference type="Proteomes" id="UP000007374"/>
    </source>
</evidence>
<dbReference type="InterPro" id="IPR049713">
    <property type="entry name" value="Pr6Pr-like"/>
</dbReference>
<name>K2P187_9HYPH</name>
<proteinExistence type="predicted"/>
<reference evidence="2 3" key="1">
    <citation type="journal article" date="2012" name="J. Bacteriol.">
        <title>Genome Sequence of Nitratireductor indicus Type Strain C115.</title>
        <authorList>
            <person name="Lai Q."/>
            <person name="Li G."/>
            <person name="Yu Z."/>
            <person name="Shao Z."/>
        </authorList>
    </citation>
    <scope>NUCLEOTIDE SEQUENCE [LARGE SCALE GENOMIC DNA]</scope>
    <source>
        <strain evidence="2 3">C115</strain>
    </source>
</reference>
<dbReference type="Proteomes" id="UP000007374">
    <property type="component" value="Unassembled WGS sequence"/>
</dbReference>
<feature type="transmembrane region" description="Helical" evidence="1">
    <location>
        <begin position="143"/>
        <end position="159"/>
    </location>
</feature>
<keyword evidence="1" id="KW-1133">Transmembrane helix</keyword>
<evidence type="ECO:0008006" key="4">
    <source>
        <dbReference type="Google" id="ProtNLM"/>
    </source>
</evidence>
<dbReference type="AlphaFoldDB" id="K2P187"/>
<dbReference type="STRING" id="721133.SAMN05216176_112117"/>
<keyword evidence="1" id="KW-0472">Membrane</keyword>
<keyword evidence="3" id="KW-1185">Reference proteome</keyword>
<accession>K2P187</accession>
<evidence type="ECO:0000256" key="1">
    <source>
        <dbReference type="SAM" id="Phobius"/>
    </source>
</evidence>
<dbReference type="eggNOG" id="COG2141">
    <property type="taxonomic scope" value="Bacteria"/>
</dbReference>
<protein>
    <recommendedName>
        <fullName evidence="4">Integral membrane protein</fullName>
    </recommendedName>
</protein>
<sequence length="217" mass="23345">MTSKETGVARVLNTIGLIVGIVALALQFGLTIPASMEAGRSLIASIIFYFSFFTILTNLGAVLAHAAALTGWPAAFAHPAMHGGVAVAISVVALVYWALLSSIWEPQGLFLLCDVLLHYATPAIFVLWWLLAGRDGSLSLRHVAVWLLYPIAYAAYVLVRAPIAGEVPYPFLDATISGWTSVFVTIFGIAILFTMIGILALAADRMAARRRTARQRT</sequence>
<feature type="transmembrane region" description="Helical" evidence="1">
    <location>
        <begin position="179"/>
        <end position="202"/>
    </location>
</feature>
<comment type="caution">
    <text evidence="2">The sequence shown here is derived from an EMBL/GenBank/DDBJ whole genome shotgun (WGS) entry which is preliminary data.</text>
</comment>
<organism evidence="2 3">
    <name type="scientific">Nitratireductor indicus C115</name>
    <dbReference type="NCBI Taxonomy" id="1231190"/>
    <lineage>
        <taxon>Bacteria</taxon>
        <taxon>Pseudomonadati</taxon>
        <taxon>Pseudomonadota</taxon>
        <taxon>Alphaproteobacteria</taxon>
        <taxon>Hyphomicrobiales</taxon>
        <taxon>Phyllobacteriaceae</taxon>
        <taxon>Nitratireductor</taxon>
    </lineage>
</organism>
<dbReference type="PATRIC" id="fig|1231190.3.peg.3717"/>
<dbReference type="EMBL" id="AMSI01000013">
    <property type="protein sequence ID" value="EKF41086.1"/>
    <property type="molecule type" value="Genomic_DNA"/>
</dbReference>
<feature type="transmembrane region" description="Helical" evidence="1">
    <location>
        <begin position="42"/>
        <end position="68"/>
    </location>
</feature>